<accession>A0A7Z2VCW3</accession>
<dbReference type="EMBL" id="CP051651">
    <property type="protein sequence ID" value="QJD69052.1"/>
    <property type="molecule type" value="Genomic_DNA"/>
</dbReference>
<dbReference type="RefSeq" id="WP_169707221.1">
    <property type="nucleotide sequence ID" value="NZ_CP051651.1"/>
</dbReference>
<dbReference type="PANTHER" id="PTHR36154:SF1">
    <property type="entry name" value="DNA-BINDING TRANSCRIPTIONAL ACTIVATOR ALPA"/>
    <property type="match status" value="1"/>
</dbReference>
<evidence type="ECO:0000313" key="2">
    <source>
        <dbReference type="Proteomes" id="UP000503498"/>
    </source>
</evidence>
<reference evidence="1 2" key="1">
    <citation type="submission" date="2020-04" db="EMBL/GenBank/DDBJ databases">
        <title>Genome-Wide Identification of 5-Methylcytosine Sites in Bacterial Genomes By High-Throughput Sequencing of MspJI Restriction Fragments.</title>
        <authorList>
            <person name="Wu V."/>
        </authorList>
    </citation>
    <scope>NUCLEOTIDE SEQUENCE [LARGE SCALE GENOMIC DNA]</scope>
    <source>
        <strain evidence="1 2">NEB122</strain>
    </source>
</reference>
<dbReference type="AlphaFoldDB" id="A0A7Z2VCW3"/>
<dbReference type="InterPro" id="IPR052931">
    <property type="entry name" value="Prophage_regulatory_activator"/>
</dbReference>
<dbReference type="InterPro" id="IPR010260">
    <property type="entry name" value="AlpA"/>
</dbReference>
<protein>
    <submittedName>
        <fullName evidence="1">AlpA family phage regulatory protein</fullName>
    </submittedName>
</protein>
<sequence length="70" mass="8110">MTNISYQVLRHEELESKTGLSRSTLYAMRNKKSPYYDASAPKAVRLSKRSIGFYEHEVDQWLLARSASRS</sequence>
<dbReference type="Proteomes" id="UP000503498">
    <property type="component" value="Chromosome"/>
</dbReference>
<dbReference type="Pfam" id="PF05930">
    <property type="entry name" value="Phage_AlpA"/>
    <property type="match status" value="1"/>
</dbReference>
<name>A0A7Z2VCW3_XANCA</name>
<proteinExistence type="predicted"/>
<evidence type="ECO:0000313" key="1">
    <source>
        <dbReference type="EMBL" id="QJD69052.1"/>
    </source>
</evidence>
<dbReference type="PANTHER" id="PTHR36154">
    <property type="entry name" value="DNA-BINDING TRANSCRIPTIONAL ACTIVATOR ALPA"/>
    <property type="match status" value="1"/>
</dbReference>
<organism evidence="1 2">
    <name type="scientific">Xanthomonas campestris pv. badrii</name>
    <dbReference type="NCBI Taxonomy" id="149696"/>
    <lineage>
        <taxon>Bacteria</taxon>
        <taxon>Pseudomonadati</taxon>
        <taxon>Pseudomonadota</taxon>
        <taxon>Gammaproteobacteria</taxon>
        <taxon>Lysobacterales</taxon>
        <taxon>Lysobacteraceae</taxon>
        <taxon>Xanthomonas</taxon>
    </lineage>
</organism>
<gene>
    <name evidence="1" type="ORF">HG421_16000</name>
</gene>
<reference evidence="1 2" key="2">
    <citation type="submission" date="2020-04" db="EMBL/GenBank/DDBJ databases">
        <authorList>
            <person name="Fomenkov A."/>
            <person name="Anton B.P."/>
            <person name="Roberts R.J."/>
        </authorList>
    </citation>
    <scope>NUCLEOTIDE SEQUENCE [LARGE SCALE GENOMIC DNA]</scope>
    <source>
        <strain evidence="1 2">NEB122</strain>
    </source>
</reference>